<sequence>MYFCITIPLFLIILVVSSFNGGDARFGHQHRSFTCVVTGDVLFINGVKDRILSAKELEEYNNYTADVHDYNVKVKEHFQQNSNRCFYGSCCYGCVNAAQPTKNQSNTGQNNQMPQYPQTPSFCNPENVKIYKFDACQVQNDKVYVGLQYARDLTLLEIEKFQVYDRDLKEFWENVTATNQQQAPYGTQNWQVHKQAPITDQQPTLQMPTPPNICNFIYV</sequence>
<feature type="signal peptide" evidence="6">
    <location>
        <begin position="1"/>
        <end position="24"/>
    </location>
</feature>
<accession>A0A914CC56</accession>
<evidence type="ECO:0000256" key="6">
    <source>
        <dbReference type="SAM" id="SignalP"/>
    </source>
</evidence>
<protein>
    <submittedName>
        <fullName evidence="9">Pepsin inhibitor-3-like repeated domain-containing protein</fullName>
    </submittedName>
</protein>
<comment type="subcellular location">
    <subcellularLocation>
        <location evidence="1">Secreted</location>
    </subcellularLocation>
</comment>
<evidence type="ECO:0000259" key="7">
    <source>
        <dbReference type="Pfam" id="PF06394"/>
    </source>
</evidence>
<feature type="domain" description="Pepsin inhibitor-3-like repeated" evidence="7">
    <location>
        <begin position="117"/>
        <end position="182"/>
    </location>
</feature>
<dbReference type="InterPro" id="IPR010480">
    <property type="entry name" value="Pepsin-I3"/>
</dbReference>
<dbReference type="Pfam" id="PF06394">
    <property type="entry name" value="Pepsin-I3"/>
    <property type="match status" value="2"/>
</dbReference>
<dbReference type="SUPFAM" id="SSF55149">
    <property type="entry name" value="Pepsin inhibitor-3"/>
    <property type="match status" value="1"/>
</dbReference>
<evidence type="ECO:0000313" key="9">
    <source>
        <dbReference type="WBParaSite" id="ACRNAN_Path_807.g3056.t1"/>
    </source>
</evidence>
<feature type="domain" description="Pepsin inhibitor-3-like repeated" evidence="7">
    <location>
        <begin position="34"/>
        <end position="82"/>
    </location>
</feature>
<evidence type="ECO:0000256" key="1">
    <source>
        <dbReference type="ARBA" id="ARBA00004613"/>
    </source>
</evidence>
<proteinExistence type="inferred from homology"/>
<evidence type="ECO:0000256" key="5">
    <source>
        <dbReference type="ARBA" id="ARBA00023157"/>
    </source>
</evidence>
<reference evidence="9" key="1">
    <citation type="submission" date="2022-11" db="UniProtKB">
        <authorList>
            <consortium name="WormBaseParasite"/>
        </authorList>
    </citation>
    <scope>IDENTIFICATION</scope>
</reference>
<dbReference type="GO" id="GO:0005576">
    <property type="term" value="C:extracellular region"/>
    <property type="evidence" value="ECO:0007669"/>
    <property type="project" value="UniProtKB-SubCell"/>
</dbReference>
<dbReference type="InterPro" id="IPR038412">
    <property type="entry name" value="Pepsin-I3_sf"/>
</dbReference>
<comment type="similarity">
    <text evidence="2">Belongs to the protease inhibitor I33 family.</text>
</comment>
<evidence type="ECO:0000256" key="2">
    <source>
        <dbReference type="ARBA" id="ARBA00008019"/>
    </source>
</evidence>
<keyword evidence="4 6" id="KW-0732">Signal</keyword>
<keyword evidence="5" id="KW-1015">Disulfide bond</keyword>
<dbReference type="Proteomes" id="UP000887540">
    <property type="component" value="Unplaced"/>
</dbReference>
<dbReference type="PANTHER" id="PTHR37969:SF3">
    <property type="entry name" value="PROTEIN CBG13131"/>
    <property type="match status" value="1"/>
</dbReference>
<dbReference type="AlphaFoldDB" id="A0A914CC56"/>
<evidence type="ECO:0000256" key="3">
    <source>
        <dbReference type="ARBA" id="ARBA00022525"/>
    </source>
</evidence>
<dbReference type="WBParaSite" id="ACRNAN_Path_807.g3056.t1">
    <property type="protein sequence ID" value="ACRNAN_Path_807.g3056.t1"/>
    <property type="gene ID" value="ACRNAN_Path_807.g3056"/>
</dbReference>
<keyword evidence="8" id="KW-1185">Reference proteome</keyword>
<dbReference type="Gene3D" id="3.30.1120.50">
    <property type="entry name" value="Pepsin inhibitor-3"/>
    <property type="match status" value="2"/>
</dbReference>
<evidence type="ECO:0000313" key="8">
    <source>
        <dbReference type="Proteomes" id="UP000887540"/>
    </source>
</evidence>
<evidence type="ECO:0000256" key="4">
    <source>
        <dbReference type="ARBA" id="ARBA00022729"/>
    </source>
</evidence>
<keyword evidence="3" id="KW-0964">Secreted</keyword>
<feature type="chain" id="PRO_5037620243" evidence="6">
    <location>
        <begin position="25"/>
        <end position="219"/>
    </location>
</feature>
<dbReference type="InterPro" id="IPR051901">
    <property type="entry name" value="Protease_Inhibitor_I33"/>
</dbReference>
<name>A0A914CC56_9BILA</name>
<organism evidence="8 9">
    <name type="scientific">Acrobeloides nanus</name>
    <dbReference type="NCBI Taxonomy" id="290746"/>
    <lineage>
        <taxon>Eukaryota</taxon>
        <taxon>Metazoa</taxon>
        <taxon>Ecdysozoa</taxon>
        <taxon>Nematoda</taxon>
        <taxon>Chromadorea</taxon>
        <taxon>Rhabditida</taxon>
        <taxon>Tylenchina</taxon>
        <taxon>Cephalobomorpha</taxon>
        <taxon>Cephaloboidea</taxon>
        <taxon>Cephalobidae</taxon>
        <taxon>Acrobeloides</taxon>
    </lineage>
</organism>
<dbReference type="PANTHER" id="PTHR37969">
    <property type="entry name" value="PROTEIN CBG07421-RELATED"/>
    <property type="match status" value="1"/>
</dbReference>